<dbReference type="Proteomes" id="UP000241764">
    <property type="component" value="Unassembled WGS sequence"/>
</dbReference>
<dbReference type="OrthoDB" id="8116893at2"/>
<comment type="caution">
    <text evidence="1">The sequence shown here is derived from an EMBL/GenBank/DDBJ whole genome shotgun (WGS) entry which is preliminary data.</text>
</comment>
<dbReference type="EMBL" id="PGGM01000011">
    <property type="protein sequence ID" value="PSH61760.1"/>
    <property type="molecule type" value="Genomic_DNA"/>
</dbReference>
<keyword evidence="2" id="KW-1185">Reference proteome</keyword>
<protein>
    <submittedName>
        <fullName evidence="1">Uncharacterized protein</fullName>
    </submittedName>
</protein>
<accession>A0A2P7B5R1</accession>
<proteinExistence type="predicted"/>
<organism evidence="1 2">
    <name type="scientific">Phyllobacterium sophorae</name>
    <dbReference type="NCBI Taxonomy" id="1520277"/>
    <lineage>
        <taxon>Bacteria</taxon>
        <taxon>Pseudomonadati</taxon>
        <taxon>Pseudomonadota</taxon>
        <taxon>Alphaproteobacteria</taxon>
        <taxon>Hyphomicrobiales</taxon>
        <taxon>Phyllobacteriaceae</taxon>
        <taxon>Phyllobacterium</taxon>
    </lineage>
</organism>
<sequence length="109" mass="11958">MKLYIATIAAAGSLICTARADQNLDEYRKCWADASTTVIDARGVSGRTLSYAVFVADSQCRPVKIEAMATNSLSVMNWVSEQLVVKLHNAHRAEEKILQDVASTTPNRE</sequence>
<reference evidence="2" key="1">
    <citation type="submission" date="2017-11" db="EMBL/GenBank/DDBJ databases">
        <authorList>
            <person name="Kuznetsova I."/>
            <person name="Sazanova A."/>
            <person name="Chirak E."/>
            <person name="Safronova V."/>
            <person name="Willems A."/>
        </authorList>
    </citation>
    <scope>NUCLEOTIDE SEQUENCE [LARGE SCALE GENOMIC DNA]</scope>
    <source>
        <strain evidence="2">CCBAU 03422</strain>
    </source>
</reference>
<evidence type="ECO:0000313" key="2">
    <source>
        <dbReference type="Proteomes" id="UP000241764"/>
    </source>
</evidence>
<dbReference type="RefSeq" id="WP_106665933.1">
    <property type="nucleotide sequence ID" value="NZ_PGGM01000011.1"/>
</dbReference>
<gene>
    <name evidence="1" type="ORF">CU103_20695</name>
</gene>
<dbReference type="AlphaFoldDB" id="A0A2P7B5R1"/>
<evidence type="ECO:0000313" key="1">
    <source>
        <dbReference type="EMBL" id="PSH61760.1"/>
    </source>
</evidence>
<name>A0A2P7B5R1_9HYPH</name>